<dbReference type="Proteomes" id="UP000635606">
    <property type="component" value="Unassembled WGS sequence"/>
</dbReference>
<accession>A0A8J4ECZ7</accession>
<gene>
    <name evidence="2" type="ORF">Voc01_049650</name>
</gene>
<dbReference type="InterPro" id="IPR011009">
    <property type="entry name" value="Kinase-like_dom_sf"/>
</dbReference>
<dbReference type="InterPro" id="IPR002575">
    <property type="entry name" value="Aminoglycoside_PTrfase"/>
</dbReference>
<proteinExistence type="predicted"/>
<evidence type="ECO:0000259" key="1">
    <source>
        <dbReference type="Pfam" id="PF01636"/>
    </source>
</evidence>
<dbReference type="Gene3D" id="3.90.1200.10">
    <property type="match status" value="1"/>
</dbReference>
<evidence type="ECO:0000313" key="3">
    <source>
        <dbReference type="Proteomes" id="UP000635606"/>
    </source>
</evidence>
<keyword evidence="3" id="KW-1185">Reference proteome</keyword>
<sequence>MTPGVVRRGGQVLRPMGSWSGGVHEYLGHLESVGFDGAPRLLGTEGPREVLTFIEGDVPVDPQWTPGRGNRLPSYARSDASLVGAARLLRRLHEAARGFQPVDTGYRFHPHPPRAGEIVSHGDLGPWNTVYRDGVPVAFIDWDCAGPVEPVVDLAAAAWEFVPLAPPEVLGESGFDPVPDIAVRLRLFTDAYGIDDRRTVVPALQRSRLLTADRIKYAPLTPAEAAENLEFRAQELRWLHSMVPLFDSELAS</sequence>
<reference evidence="2" key="1">
    <citation type="submission" date="2021-01" db="EMBL/GenBank/DDBJ databases">
        <title>Whole genome shotgun sequence of Virgisporangium ochraceum NBRC 16418.</title>
        <authorList>
            <person name="Komaki H."/>
            <person name="Tamura T."/>
        </authorList>
    </citation>
    <scope>NUCLEOTIDE SEQUENCE</scope>
    <source>
        <strain evidence="2">NBRC 16418</strain>
    </source>
</reference>
<evidence type="ECO:0000313" key="2">
    <source>
        <dbReference type="EMBL" id="GIJ70048.1"/>
    </source>
</evidence>
<dbReference type="Pfam" id="PF01636">
    <property type="entry name" value="APH"/>
    <property type="match status" value="1"/>
</dbReference>
<protein>
    <recommendedName>
        <fullName evidence="1">Aminoglycoside phosphotransferase domain-containing protein</fullName>
    </recommendedName>
</protein>
<organism evidence="2 3">
    <name type="scientific">Virgisporangium ochraceum</name>
    <dbReference type="NCBI Taxonomy" id="65505"/>
    <lineage>
        <taxon>Bacteria</taxon>
        <taxon>Bacillati</taxon>
        <taxon>Actinomycetota</taxon>
        <taxon>Actinomycetes</taxon>
        <taxon>Micromonosporales</taxon>
        <taxon>Micromonosporaceae</taxon>
        <taxon>Virgisporangium</taxon>
    </lineage>
</organism>
<dbReference type="SUPFAM" id="SSF56112">
    <property type="entry name" value="Protein kinase-like (PK-like)"/>
    <property type="match status" value="1"/>
</dbReference>
<comment type="caution">
    <text evidence="2">The sequence shown here is derived from an EMBL/GenBank/DDBJ whole genome shotgun (WGS) entry which is preliminary data.</text>
</comment>
<dbReference type="AlphaFoldDB" id="A0A8J4ECZ7"/>
<name>A0A8J4ECZ7_9ACTN</name>
<dbReference type="EMBL" id="BOPH01000072">
    <property type="protein sequence ID" value="GIJ70048.1"/>
    <property type="molecule type" value="Genomic_DNA"/>
</dbReference>
<feature type="domain" description="Aminoglycoside phosphotransferase" evidence="1">
    <location>
        <begin position="110"/>
        <end position="170"/>
    </location>
</feature>